<feature type="transmembrane region" description="Helical" evidence="1">
    <location>
        <begin position="49"/>
        <end position="67"/>
    </location>
</feature>
<protein>
    <submittedName>
        <fullName evidence="2">Uncharacterized protein</fullName>
    </submittedName>
</protein>
<gene>
    <name evidence="2" type="ordered locus">PSEEN2122</name>
</gene>
<keyword evidence="1" id="KW-0812">Transmembrane</keyword>
<dbReference type="Proteomes" id="UP000000658">
    <property type="component" value="Chromosome"/>
</dbReference>
<dbReference type="KEGG" id="pen:PSEEN2122"/>
<dbReference type="AlphaFoldDB" id="Q1IBL5"/>
<keyword evidence="1" id="KW-1133">Transmembrane helix</keyword>
<keyword evidence="1" id="KW-0472">Membrane</keyword>
<feature type="transmembrane region" description="Helical" evidence="1">
    <location>
        <begin position="12"/>
        <end position="29"/>
    </location>
</feature>
<name>Q1IBL5_PSEE4</name>
<accession>Q1IBL5</accession>
<dbReference type="HOGENOM" id="CLU_2524982_0_0_6"/>
<organism evidence="2 3">
    <name type="scientific">Pseudomonas entomophila (strain L48)</name>
    <dbReference type="NCBI Taxonomy" id="384676"/>
    <lineage>
        <taxon>Bacteria</taxon>
        <taxon>Pseudomonadati</taxon>
        <taxon>Pseudomonadota</taxon>
        <taxon>Gammaproteobacteria</taxon>
        <taxon>Pseudomonadales</taxon>
        <taxon>Pseudomonadaceae</taxon>
        <taxon>Pseudomonas</taxon>
    </lineage>
</organism>
<proteinExistence type="predicted"/>
<evidence type="ECO:0000256" key="1">
    <source>
        <dbReference type="SAM" id="Phobius"/>
    </source>
</evidence>
<dbReference type="EMBL" id="CT573326">
    <property type="protein sequence ID" value="CAK14950.1"/>
    <property type="molecule type" value="Genomic_DNA"/>
</dbReference>
<reference evidence="2 3" key="1">
    <citation type="journal article" date="2006" name="Nat. Biotechnol.">
        <title>Complete genome sequence of the entomopathogenic and metabolically versatile soil bacterium Pseudomonas entomophila.</title>
        <authorList>
            <person name="Vodovar N."/>
            <person name="Vallenet D."/>
            <person name="Cruveiller S."/>
            <person name="Rouy Z."/>
            <person name="Barbe V."/>
            <person name="Acosta C."/>
            <person name="Cattolico L."/>
            <person name="Jubin C."/>
            <person name="Lajus A."/>
            <person name="Segurens B."/>
            <person name="Vacherie B."/>
            <person name="Wincker P."/>
            <person name="Weissenbach J."/>
            <person name="Lemaitre B."/>
            <person name="Medigue C."/>
            <person name="Boccard F."/>
        </authorList>
    </citation>
    <scope>NUCLEOTIDE SEQUENCE [LARGE SCALE GENOMIC DNA]</scope>
    <source>
        <strain evidence="2 3">L48</strain>
    </source>
</reference>
<evidence type="ECO:0000313" key="2">
    <source>
        <dbReference type="EMBL" id="CAK14950.1"/>
    </source>
</evidence>
<evidence type="ECO:0000313" key="3">
    <source>
        <dbReference type="Proteomes" id="UP000000658"/>
    </source>
</evidence>
<sequence>MTTPSEKRDLNVFVVMYNFVLMLLHEDIAMRDTYLFLYHWPEISERYPAITWLAFMFLFIHLYGIVAKNNVRCFPGMRTKGQSI</sequence>